<keyword evidence="5" id="KW-0325">Glycoprotein</keyword>
<organism evidence="7 8">
    <name type="scientific">Polyplosphaeria fusca</name>
    <dbReference type="NCBI Taxonomy" id="682080"/>
    <lineage>
        <taxon>Eukaryota</taxon>
        <taxon>Fungi</taxon>
        <taxon>Dikarya</taxon>
        <taxon>Ascomycota</taxon>
        <taxon>Pezizomycotina</taxon>
        <taxon>Dothideomycetes</taxon>
        <taxon>Pleosporomycetidae</taxon>
        <taxon>Pleosporales</taxon>
        <taxon>Tetraplosphaeriaceae</taxon>
        <taxon>Polyplosphaeria</taxon>
    </lineage>
</organism>
<keyword evidence="8" id="KW-1185">Reference proteome</keyword>
<comment type="similarity">
    <text evidence="2">Belongs to the GILT family.</text>
</comment>
<feature type="region of interest" description="Disordered" evidence="6">
    <location>
        <begin position="1"/>
        <end position="25"/>
    </location>
</feature>
<name>A0A9P4QYW1_9PLEO</name>
<comment type="subcellular location">
    <subcellularLocation>
        <location evidence="1">Secreted</location>
    </subcellularLocation>
</comment>
<reference evidence="7" key="1">
    <citation type="journal article" date="2020" name="Stud. Mycol.">
        <title>101 Dothideomycetes genomes: a test case for predicting lifestyles and emergence of pathogens.</title>
        <authorList>
            <person name="Haridas S."/>
            <person name="Albert R."/>
            <person name="Binder M."/>
            <person name="Bloem J."/>
            <person name="Labutti K."/>
            <person name="Salamov A."/>
            <person name="Andreopoulos B."/>
            <person name="Baker S."/>
            <person name="Barry K."/>
            <person name="Bills G."/>
            <person name="Bluhm B."/>
            <person name="Cannon C."/>
            <person name="Castanera R."/>
            <person name="Culley D."/>
            <person name="Daum C."/>
            <person name="Ezra D."/>
            <person name="Gonzalez J."/>
            <person name="Henrissat B."/>
            <person name="Kuo A."/>
            <person name="Liang C."/>
            <person name="Lipzen A."/>
            <person name="Lutzoni F."/>
            <person name="Magnuson J."/>
            <person name="Mondo S."/>
            <person name="Nolan M."/>
            <person name="Ohm R."/>
            <person name="Pangilinan J."/>
            <person name="Park H.-J."/>
            <person name="Ramirez L."/>
            <person name="Alfaro M."/>
            <person name="Sun H."/>
            <person name="Tritt A."/>
            <person name="Yoshinaga Y."/>
            <person name="Zwiers L.-H."/>
            <person name="Turgeon B."/>
            <person name="Goodwin S."/>
            <person name="Spatafora J."/>
            <person name="Crous P."/>
            <person name="Grigoriev I."/>
        </authorList>
    </citation>
    <scope>NUCLEOTIDE SEQUENCE</scope>
    <source>
        <strain evidence="7">CBS 125425</strain>
    </source>
</reference>
<comment type="caution">
    <text evidence="7">The sequence shown here is derived from an EMBL/GenBank/DDBJ whole genome shotgun (WGS) entry which is preliminary data.</text>
</comment>
<keyword evidence="3" id="KW-0964">Secreted</keyword>
<proteinExistence type="inferred from homology"/>
<evidence type="ECO:0000256" key="5">
    <source>
        <dbReference type="ARBA" id="ARBA00023180"/>
    </source>
</evidence>
<protein>
    <submittedName>
        <fullName evidence="7">Uncharacterized protein</fullName>
    </submittedName>
</protein>
<evidence type="ECO:0000313" key="7">
    <source>
        <dbReference type="EMBL" id="KAF2734990.1"/>
    </source>
</evidence>
<dbReference type="InterPro" id="IPR004911">
    <property type="entry name" value="Interferon-induced_GILT"/>
</dbReference>
<sequence length="299" mass="33647">MGPHAKTPLLPRTEHDDPMPRRRPSSKRFTTHAALFIAVFSLFWLSSRIWTCNDPSHHHGEEDTKVPLEVHIMSKCPDARDCLTNFVVPAMANVSDKVDFRLSFIGKYVSPAFPCRGWSRAGCGYWAMLGVHIYPCWTDPSSIEVALLTSASRTTDEDDGVQCMHGQTECLGNIMMLCAASVYPDPKIYLGYSMCLIKQYQKIPDQEFLEDCALEHGIDFDKLNHCVSRDDGAYAMGMLRDSVQRSADLNVTTSCTVRLDNKVRCIFDSGSSECDDGDKPKDLVKDINELYDKSRGWTE</sequence>
<gene>
    <name evidence="7" type="ORF">EJ04DRAFT_512139</name>
</gene>
<dbReference type="Pfam" id="PF03227">
    <property type="entry name" value="GILT"/>
    <property type="match status" value="1"/>
</dbReference>
<evidence type="ECO:0000256" key="1">
    <source>
        <dbReference type="ARBA" id="ARBA00004613"/>
    </source>
</evidence>
<evidence type="ECO:0000256" key="6">
    <source>
        <dbReference type="SAM" id="MobiDB-lite"/>
    </source>
</evidence>
<evidence type="ECO:0000256" key="3">
    <source>
        <dbReference type="ARBA" id="ARBA00022525"/>
    </source>
</evidence>
<dbReference type="GO" id="GO:0016671">
    <property type="term" value="F:oxidoreductase activity, acting on a sulfur group of donors, disulfide as acceptor"/>
    <property type="evidence" value="ECO:0007669"/>
    <property type="project" value="InterPro"/>
</dbReference>
<accession>A0A9P4QYW1</accession>
<dbReference type="PANTHER" id="PTHR13234:SF8">
    <property type="entry name" value="GAMMA-INTERFERON-INDUCIBLE LYSOSOMAL THIOL REDUCTASE"/>
    <property type="match status" value="1"/>
</dbReference>
<dbReference type="PANTHER" id="PTHR13234">
    <property type="entry name" value="GAMMA-INTERFERON INDUCIBLE LYSOSOMAL THIOL REDUCTASE GILT"/>
    <property type="match status" value="1"/>
</dbReference>
<keyword evidence="4" id="KW-0732">Signal</keyword>
<dbReference type="GO" id="GO:0005576">
    <property type="term" value="C:extracellular region"/>
    <property type="evidence" value="ECO:0007669"/>
    <property type="project" value="UniProtKB-SubCell"/>
</dbReference>
<dbReference type="EMBL" id="ML996141">
    <property type="protein sequence ID" value="KAF2734990.1"/>
    <property type="molecule type" value="Genomic_DNA"/>
</dbReference>
<dbReference type="Proteomes" id="UP000799444">
    <property type="component" value="Unassembled WGS sequence"/>
</dbReference>
<evidence type="ECO:0000256" key="2">
    <source>
        <dbReference type="ARBA" id="ARBA00005679"/>
    </source>
</evidence>
<dbReference type="OrthoDB" id="958254at2759"/>
<evidence type="ECO:0000256" key="4">
    <source>
        <dbReference type="ARBA" id="ARBA00022729"/>
    </source>
</evidence>
<dbReference type="AlphaFoldDB" id="A0A9P4QYW1"/>
<evidence type="ECO:0000313" key="8">
    <source>
        <dbReference type="Proteomes" id="UP000799444"/>
    </source>
</evidence>